<comment type="caution">
    <text evidence="8">The sequence shown here is derived from an EMBL/GenBank/DDBJ whole genome shotgun (WGS) entry which is preliminary data.</text>
</comment>
<protein>
    <submittedName>
        <fullName evidence="8">Acyl-CoA/acyl-ACP dehydrogenase</fullName>
    </submittedName>
</protein>
<evidence type="ECO:0000259" key="5">
    <source>
        <dbReference type="Pfam" id="PF00441"/>
    </source>
</evidence>
<dbReference type="InterPro" id="IPR009075">
    <property type="entry name" value="AcylCo_DH/oxidase_C"/>
</dbReference>
<evidence type="ECO:0000259" key="6">
    <source>
        <dbReference type="Pfam" id="PF02770"/>
    </source>
</evidence>
<dbReference type="Pfam" id="PF00441">
    <property type="entry name" value="Acyl-CoA_dh_1"/>
    <property type="match status" value="1"/>
</dbReference>
<dbReference type="PANTHER" id="PTHR43831">
    <property type="entry name" value="ISOBUTYRYL-COA DEHYDROGENASE"/>
    <property type="match status" value="1"/>
</dbReference>
<dbReference type="InterPro" id="IPR009100">
    <property type="entry name" value="AcylCoA_DH/oxidase_NM_dom_sf"/>
</dbReference>
<feature type="domain" description="Acyl-CoA dehydrogenase/oxidase C-terminal" evidence="5">
    <location>
        <begin position="260"/>
        <end position="379"/>
    </location>
</feature>
<gene>
    <name evidence="8" type="ORF">LJ656_25055</name>
</gene>
<dbReference type="InterPro" id="IPR006091">
    <property type="entry name" value="Acyl-CoA_Oxase/DH_mid-dom"/>
</dbReference>
<reference evidence="8 9" key="1">
    <citation type="submission" date="2021-11" db="EMBL/GenBank/DDBJ databases">
        <authorList>
            <person name="Oh E.-T."/>
            <person name="Kim S.-B."/>
        </authorList>
    </citation>
    <scope>NUCLEOTIDE SEQUENCE [LARGE SCALE GENOMIC DNA]</scope>
    <source>
        <strain evidence="8 9">MMS20-SJTR3</strain>
    </source>
</reference>
<dbReference type="SUPFAM" id="SSF47203">
    <property type="entry name" value="Acyl-CoA dehydrogenase C-terminal domain-like"/>
    <property type="match status" value="1"/>
</dbReference>
<evidence type="ECO:0000256" key="4">
    <source>
        <dbReference type="ARBA" id="ARBA00022827"/>
    </source>
</evidence>
<dbReference type="InterPro" id="IPR013786">
    <property type="entry name" value="AcylCoA_DH/ox_N"/>
</dbReference>
<dbReference type="InterPro" id="IPR052547">
    <property type="entry name" value="Mito_Isobutyryl-CoADH"/>
</dbReference>
<keyword evidence="3" id="KW-0285">Flavoprotein</keyword>
<dbReference type="Gene3D" id="1.20.140.10">
    <property type="entry name" value="Butyryl-CoA Dehydrogenase, subunit A, domain 3"/>
    <property type="match status" value="1"/>
</dbReference>
<accession>A0ABS8K1S8</accession>
<comment type="cofactor">
    <cofactor evidence="1">
        <name>FAD</name>
        <dbReference type="ChEBI" id="CHEBI:57692"/>
    </cofactor>
</comment>
<evidence type="ECO:0000256" key="2">
    <source>
        <dbReference type="ARBA" id="ARBA00009347"/>
    </source>
</evidence>
<dbReference type="InterPro" id="IPR037069">
    <property type="entry name" value="AcylCoA_DH/ox_N_sf"/>
</dbReference>
<feature type="domain" description="Acyl-CoA dehydrogenase/oxidase N-terminal" evidence="7">
    <location>
        <begin position="26"/>
        <end position="102"/>
    </location>
</feature>
<dbReference type="Pfam" id="PF02771">
    <property type="entry name" value="Acyl-CoA_dh_N"/>
    <property type="match status" value="1"/>
</dbReference>
<dbReference type="RefSeq" id="WP_230512219.1">
    <property type="nucleotide sequence ID" value="NZ_JAJITD010000014.1"/>
</dbReference>
<feature type="domain" description="Acyl-CoA oxidase/dehydrogenase middle" evidence="6">
    <location>
        <begin position="139"/>
        <end position="229"/>
    </location>
</feature>
<dbReference type="InterPro" id="IPR046373">
    <property type="entry name" value="Acyl-CoA_Oxase/DH_mid-dom_sf"/>
</dbReference>
<dbReference type="Gene3D" id="1.10.540.10">
    <property type="entry name" value="Acyl-CoA dehydrogenase/oxidase, N-terminal domain"/>
    <property type="match status" value="1"/>
</dbReference>
<evidence type="ECO:0000313" key="8">
    <source>
        <dbReference type="EMBL" id="MCC8395859.1"/>
    </source>
</evidence>
<name>A0ABS8K1S8_9BURK</name>
<dbReference type="InterPro" id="IPR036250">
    <property type="entry name" value="AcylCo_DH-like_C"/>
</dbReference>
<keyword evidence="4" id="KW-0274">FAD</keyword>
<proteinExistence type="inferred from homology"/>
<evidence type="ECO:0000313" key="9">
    <source>
        <dbReference type="Proteomes" id="UP001431019"/>
    </source>
</evidence>
<dbReference type="Gene3D" id="2.40.110.10">
    <property type="entry name" value="Butyryl-CoA Dehydrogenase, subunit A, domain 2"/>
    <property type="match status" value="1"/>
</dbReference>
<evidence type="ECO:0000256" key="3">
    <source>
        <dbReference type="ARBA" id="ARBA00022630"/>
    </source>
</evidence>
<comment type="similarity">
    <text evidence="2">Belongs to the acyl-CoA dehydrogenase family.</text>
</comment>
<dbReference type="EMBL" id="JAJITD010000014">
    <property type="protein sequence ID" value="MCC8395859.1"/>
    <property type="molecule type" value="Genomic_DNA"/>
</dbReference>
<dbReference type="Pfam" id="PF02770">
    <property type="entry name" value="Acyl-CoA_dh_M"/>
    <property type="match status" value="1"/>
</dbReference>
<dbReference type="Proteomes" id="UP001431019">
    <property type="component" value="Unassembled WGS sequence"/>
</dbReference>
<dbReference type="SUPFAM" id="SSF56645">
    <property type="entry name" value="Acyl-CoA dehydrogenase NM domain-like"/>
    <property type="match status" value="1"/>
</dbReference>
<evidence type="ECO:0000259" key="7">
    <source>
        <dbReference type="Pfam" id="PF02771"/>
    </source>
</evidence>
<dbReference type="CDD" id="cd00567">
    <property type="entry name" value="ACAD"/>
    <property type="match status" value="1"/>
</dbReference>
<evidence type="ECO:0000256" key="1">
    <source>
        <dbReference type="ARBA" id="ARBA00001974"/>
    </source>
</evidence>
<dbReference type="PIRSF" id="PIRSF016578">
    <property type="entry name" value="HsaA"/>
    <property type="match status" value="1"/>
</dbReference>
<keyword evidence="9" id="KW-1185">Reference proteome</keyword>
<sequence length="406" mass="43169">MTTVQTFEAAHDASRIAAWSERAAALAREFEQLAPHHDRTGEAPAAQFDALQKADLLRLVVAAADGGHGAGLAAASAVVREIAYGDPSVALILAMHYSQHAAIVYSEREGLGDWPSHLARRLSRAAATGPALLNAAQVEPGLGSPSHGGLPDTVARRDGDYWRVSGHKLYVTGSTLLSWISVLARTDEAEPRLGQFLIPRDARGVRIVETWDPLGMRASISHDLLLTDVAVPLADVVALKPATLGLQRSAHTTAWYLTLVAGVYDGAARAARDWLVQFLNERRPNALGGVPLAGLPTIQQSVGALELLLQTNDWLLKSSSAALDHGNAPDSLAATVKQTVVDNAIKAIDIALELAGNHGLARANALERHHRNVLCSQIHAPSNRLLSGNTGRAILTAWQARPAARD</sequence>
<dbReference type="PANTHER" id="PTHR43831:SF1">
    <property type="entry name" value="ISOBUTYRYL-COA DEHYDROGENASE, MITOCHONDRIAL"/>
    <property type="match status" value="1"/>
</dbReference>
<organism evidence="8 9">
    <name type="scientific">Paraburkholderia sejongensis</name>
    <dbReference type="NCBI Taxonomy" id="2886946"/>
    <lineage>
        <taxon>Bacteria</taxon>
        <taxon>Pseudomonadati</taxon>
        <taxon>Pseudomonadota</taxon>
        <taxon>Betaproteobacteria</taxon>
        <taxon>Burkholderiales</taxon>
        <taxon>Burkholderiaceae</taxon>
        <taxon>Paraburkholderia</taxon>
    </lineage>
</organism>